<dbReference type="PANTHER" id="PTHR31668:SF30">
    <property type="entry name" value="ZN(II)2CYS6 TRANSCRIPTION FACTOR (EUROFUNG)"/>
    <property type="match status" value="1"/>
</dbReference>
<protein>
    <recommendedName>
        <fullName evidence="3">Zn(2)-C6 fungal-type domain-containing protein</fullName>
    </recommendedName>
</protein>
<organism evidence="4 5">
    <name type="scientific">Aaosphaeria arxii CBS 175.79</name>
    <dbReference type="NCBI Taxonomy" id="1450172"/>
    <lineage>
        <taxon>Eukaryota</taxon>
        <taxon>Fungi</taxon>
        <taxon>Dikarya</taxon>
        <taxon>Ascomycota</taxon>
        <taxon>Pezizomycotina</taxon>
        <taxon>Dothideomycetes</taxon>
        <taxon>Pleosporomycetidae</taxon>
        <taxon>Pleosporales</taxon>
        <taxon>Pleosporales incertae sedis</taxon>
        <taxon>Aaosphaeria</taxon>
    </lineage>
</organism>
<dbReference type="SUPFAM" id="SSF57701">
    <property type="entry name" value="Zn2/Cys6 DNA-binding domain"/>
    <property type="match status" value="1"/>
</dbReference>
<dbReference type="CDD" id="cd00067">
    <property type="entry name" value="GAL4"/>
    <property type="match status" value="1"/>
</dbReference>
<dbReference type="InterPro" id="IPR007219">
    <property type="entry name" value="XnlR_reg_dom"/>
</dbReference>
<dbReference type="EMBL" id="ML978078">
    <property type="protein sequence ID" value="KAF2009536.1"/>
    <property type="molecule type" value="Genomic_DNA"/>
</dbReference>
<dbReference type="PROSITE" id="PS00463">
    <property type="entry name" value="ZN2_CY6_FUNGAL_1"/>
    <property type="match status" value="1"/>
</dbReference>
<keyword evidence="2" id="KW-0539">Nucleus</keyword>
<evidence type="ECO:0000313" key="4">
    <source>
        <dbReference type="EMBL" id="KAF2009536.1"/>
    </source>
</evidence>
<dbReference type="Proteomes" id="UP000799778">
    <property type="component" value="Unassembled WGS sequence"/>
</dbReference>
<keyword evidence="5" id="KW-1185">Reference proteome</keyword>
<evidence type="ECO:0000313" key="5">
    <source>
        <dbReference type="Proteomes" id="UP000799778"/>
    </source>
</evidence>
<dbReference type="GO" id="GO:0006351">
    <property type="term" value="P:DNA-templated transcription"/>
    <property type="evidence" value="ECO:0007669"/>
    <property type="project" value="InterPro"/>
</dbReference>
<evidence type="ECO:0000256" key="1">
    <source>
        <dbReference type="ARBA" id="ARBA00022723"/>
    </source>
</evidence>
<dbReference type="GO" id="GO:0008270">
    <property type="term" value="F:zinc ion binding"/>
    <property type="evidence" value="ECO:0007669"/>
    <property type="project" value="InterPro"/>
</dbReference>
<dbReference type="GO" id="GO:0003677">
    <property type="term" value="F:DNA binding"/>
    <property type="evidence" value="ECO:0007669"/>
    <property type="project" value="InterPro"/>
</dbReference>
<reference evidence="4" key="1">
    <citation type="journal article" date="2020" name="Stud. Mycol.">
        <title>101 Dothideomycetes genomes: a test case for predicting lifestyles and emergence of pathogens.</title>
        <authorList>
            <person name="Haridas S."/>
            <person name="Albert R."/>
            <person name="Binder M."/>
            <person name="Bloem J."/>
            <person name="Labutti K."/>
            <person name="Salamov A."/>
            <person name="Andreopoulos B."/>
            <person name="Baker S."/>
            <person name="Barry K."/>
            <person name="Bills G."/>
            <person name="Bluhm B."/>
            <person name="Cannon C."/>
            <person name="Castanera R."/>
            <person name="Culley D."/>
            <person name="Daum C."/>
            <person name="Ezra D."/>
            <person name="Gonzalez J."/>
            <person name="Henrissat B."/>
            <person name="Kuo A."/>
            <person name="Liang C."/>
            <person name="Lipzen A."/>
            <person name="Lutzoni F."/>
            <person name="Magnuson J."/>
            <person name="Mondo S."/>
            <person name="Nolan M."/>
            <person name="Ohm R."/>
            <person name="Pangilinan J."/>
            <person name="Park H.-J."/>
            <person name="Ramirez L."/>
            <person name="Alfaro M."/>
            <person name="Sun H."/>
            <person name="Tritt A."/>
            <person name="Yoshinaga Y."/>
            <person name="Zwiers L.-H."/>
            <person name="Turgeon B."/>
            <person name="Goodwin S."/>
            <person name="Spatafora J."/>
            <person name="Crous P."/>
            <person name="Grigoriev I."/>
        </authorList>
    </citation>
    <scope>NUCLEOTIDE SEQUENCE</scope>
    <source>
        <strain evidence="4">CBS 175.79</strain>
    </source>
</reference>
<dbReference type="InterPro" id="IPR050797">
    <property type="entry name" value="Carb_Metab_Trans_Reg"/>
</dbReference>
<proteinExistence type="predicted"/>
<dbReference type="InterPro" id="IPR036864">
    <property type="entry name" value="Zn2-C6_fun-type_DNA-bd_sf"/>
</dbReference>
<sequence>MPPVVSRRGQRIASKACDNCRDRKVQCVFESPESPSCRRCTDANGPCTFLKERKARGPPARRVPSTQALPVGNLSIELLCPHDVFLSILEDFLHIVYPVLPLVHRPTFRLLVESKSYTSDPAFFRLCIGLVAVTVASIPRNFEKYGASMYPDVGSMVDRACHLVLLSRISLEPHWQNQPSMNSMLVSILLTMASHYVGRQNQGWGYASEAIQFFRALELFRKEGYEKLSPWECELCKRAFWVLYIIQIHDRLSFIVPHTGLSFDPKHTDWEFLLPAEAGDDDLTACTNDPDTYHNGKEFYNREPPLICGFIALVKVFLCVVDLLSSGLFPGTAPQAYAMTGGSLTLPEAAGDRISHSSSRSTLSLTSLLRIIRNLQSALEELPEQLKITTMDPQVRSPDGSEHALSATTQFQFDIMRANIHITSLYIQSTVLEACSSAFANNPNDSFAPSPGDDAHSSPGYTPRTQLWKFRESIARELLEVLHFCSTRTLEASGSSMIVKIREMAATLLDSDNDLGVPSESEEQLRRYVVQFADILANLDYMGHSTVIPAIFSAH</sequence>
<accession>A0A6A5X9H5</accession>
<name>A0A6A5X9H5_9PLEO</name>
<dbReference type="PANTHER" id="PTHR31668">
    <property type="entry name" value="GLUCOSE TRANSPORT TRANSCRIPTION REGULATOR RGT1-RELATED-RELATED"/>
    <property type="match status" value="1"/>
</dbReference>
<dbReference type="CDD" id="cd12148">
    <property type="entry name" value="fungal_TF_MHR"/>
    <property type="match status" value="1"/>
</dbReference>
<dbReference type="GO" id="GO:0000981">
    <property type="term" value="F:DNA-binding transcription factor activity, RNA polymerase II-specific"/>
    <property type="evidence" value="ECO:0007669"/>
    <property type="project" value="InterPro"/>
</dbReference>
<dbReference type="RefSeq" id="XP_033377875.1">
    <property type="nucleotide sequence ID" value="XM_033529478.1"/>
</dbReference>
<dbReference type="InterPro" id="IPR001138">
    <property type="entry name" value="Zn2Cys6_DnaBD"/>
</dbReference>
<dbReference type="PROSITE" id="PS50048">
    <property type="entry name" value="ZN2_CY6_FUNGAL_2"/>
    <property type="match status" value="1"/>
</dbReference>
<gene>
    <name evidence="4" type="ORF">BU24DRAFT_428433</name>
</gene>
<evidence type="ECO:0000256" key="2">
    <source>
        <dbReference type="ARBA" id="ARBA00023242"/>
    </source>
</evidence>
<dbReference type="Gene3D" id="4.10.240.10">
    <property type="entry name" value="Zn(2)-C6 fungal-type DNA-binding domain"/>
    <property type="match status" value="1"/>
</dbReference>
<dbReference type="OrthoDB" id="39175at2759"/>
<feature type="domain" description="Zn(2)-C6 fungal-type" evidence="3">
    <location>
        <begin position="16"/>
        <end position="49"/>
    </location>
</feature>
<dbReference type="AlphaFoldDB" id="A0A6A5X9H5"/>
<evidence type="ECO:0000259" key="3">
    <source>
        <dbReference type="PROSITE" id="PS50048"/>
    </source>
</evidence>
<dbReference type="GeneID" id="54286875"/>
<dbReference type="Pfam" id="PF04082">
    <property type="entry name" value="Fungal_trans"/>
    <property type="match status" value="1"/>
</dbReference>
<keyword evidence="1" id="KW-0479">Metal-binding</keyword>
<dbReference type="Pfam" id="PF00172">
    <property type="entry name" value="Zn_clus"/>
    <property type="match status" value="1"/>
</dbReference>
<dbReference type="SMART" id="SM00066">
    <property type="entry name" value="GAL4"/>
    <property type="match status" value="1"/>
</dbReference>